<dbReference type="VEuPathDB" id="MicrosporidiaDB:VICG_01351"/>
<evidence type="ECO:0000313" key="5">
    <source>
        <dbReference type="Proteomes" id="UP000011082"/>
    </source>
</evidence>
<dbReference type="InterPro" id="IPR011990">
    <property type="entry name" value="TPR-like_helical_dom_sf"/>
</dbReference>
<dbReference type="EMBL" id="JH370141">
    <property type="protein sequence ID" value="ELA41603.1"/>
    <property type="molecule type" value="Genomic_DNA"/>
</dbReference>
<sequence>MCLSLLFLLASASKLEKCIFDDCNIQKALEMDIEEPIDYALKYFILKRFKKDTEKAVLTLLDAPEDNLYCNMILVRSGDIDNHLEIPLSSKNHILKELGASVADLFFKNKYNFRDLIVLEKAIPPREINDVIKNVWTCDPWVVSKFFIFIETRDIKLENVVNEVMYLAKKGDKQANYLMGVMHLHGIGIEKDLDKALEYFWFSESEEAPQSYIGVARVYMDEERLNEPNAINNLRIALRNSPNSEASYCLHLLTEASSQKEQKGLEYLKAAAYSGYLPAVYKFGVYLSKNNTLEASNTSLNSVMVFHPEILRYDTLAYGCFLEGNYRKALLIYMFLSEFNLPSAVSNTIYLLEKHRLIEDQDIIMCDIFKELAKTDPKYNKNIGDCYLHGNGVKKSYISAFASYLSSRKFSEEGAYNTAVMYEHGLGVPRNLYEAKRIISKYLYHESSYLVKFYSLLRINLKILLYHHYIISTLGILTAVSFSSLFFVKGA</sequence>
<evidence type="ECO:0000256" key="1">
    <source>
        <dbReference type="ARBA" id="ARBA00038101"/>
    </source>
</evidence>
<dbReference type="GeneID" id="19882062"/>
<accession>L2GL65</accession>
<comment type="similarity">
    <text evidence="1">Belongs to the sel-1 family.</text>
</comment>
<dbReference type="Gene3D" id="1.25.40.10">
    <property type="entry name" value="Tetratricopeptide repeat domain"/>
    <property type="match status" value="1"/>
</dbReference>
<dbReference type="PANTHER" id="PTHR11102:SF160">
    <property type="entry name" value="ERAD-ASSOCIATED E3 UBIQUITIN-PROTEIN LIGASE COMPONENT HRD3"/>
    <property type="match status" value="1"/>
</dbReference>
<feature type="chain" id="PRO_5003959971" evidence="3">
    <location>
        <begin position="18"/>
        <end position="491"/>
    </location>
</feature>
<keyword evidence="3" id="KW-0732">Signal</keyword>
<dbReference type="SMART" id="SM00671">
    <property type="entry name" value="SEL1"/>
    <property type="match status" value="3"/>
</dbReference>
<keyword evidence="2" id="KW-0812">Transmembrane</keyword>
<proteinExistence type="inferred from homology"/>
<dbReference type="STRING" id="993615.L2GL65"/>
<name>L2GL65_VITCO</name>
<keyword evidence="5" id="KW-1185">Reference proteome</keyword>
<organism evidence="4 5">
    <name type="scientific">Vittaforma corneae (strain ATCC 50505)</name>
    <name type="common">Microsporidian parasite</name>
    <name type="synonym">Nosema corneum</name>
    <dbReference type="NCBI Taxonomy" id="993615"/>
    <lineage>
        <taxon>Eukaryota</taxon>
        <taxon>Fungi</taxon>
        <taxon>Fungi incertae sedis</taxon>
        <taxon>Microsporidia</taxon>
        <taxon>Nosematidae</taxon>
        <taxon>Vittaforma</taxon>
    </lineage>
</organism>
<dbReference type="Proteomes" id="UP000011082">
    <property type="component" value="Unassembled WGS sequence"/>
</dbReference>
<dbReference type="InParanoid" id="L2GL65"/>
<dbReference type="HOGENOM" id="CLU_041164_0_0_1"/>
<dbReference type="OMA" id="YAYDENT"/>
<dbReference type="OrthoDB" id="2384430at2759"/>
<gene>
    <name evidence="4" type="ORF">VICG_01351</name>
</gene>
<evidence type="ECO:0000313" key="4">
    <source>
        <dbReference type="EMBL" id="ELA41603.1"/>
    </source>
</evidence>
<dbReference type="AlphaFoldDB" id="L2GL65"/>
<dbReference type="InterPro" id="IPR006597">
    <property type="entry name" value="Sel1-like"/>
</dbReference>
<evidence type="ECO:0000256" key="2">
    <source>
        <dbReference type="SAM" id="Phobius"/>
    </source>
</evidence>
<dbReference type="FunCoup" id="L2GL65">
    <property type="interactions" value="30"/>
</dbReference>
<dbReference type="Pfam" id="PF08238">
    <property type="entry name" value="Sel1"/>
    <property type="match status" value="4"/>
</dbReference>
<keyword evidence="2" id="KW-1133">Transmembrane helix</keyword>
<dbReference type="SUPFAM" id="SSF81901">
    <property type="entry name" value="HCP-like"/>
    <property type="match status" value="1"/>
</dbReference>
<reference evidence="5" key="1">
    <citation type="submission" date="2011-05" db="EMBL/GenBank/DDBJ databases">
        <title>The genome sequence of Vittaforma corneae strain ATCC 50505.</title>
        <authorList>
            <consortium name="The Broad Institute Genome Sequencing Platform"/>
            <person name="Cuomo C."/>
            <person name="Didier E."/>
            <person name="Bowers L."/>
            <person name="Young S.K."/>
            <person name="Zeng Q."/>
            <person name="Gargeya S."/>
            <person name="Fitzgerald M."/>
            <person name="Haas B."/>
            <person name="Abouelleil A."/>
            <person name="Alvarado L."/>
            <person name="Arachchi H.M."/>
            <person name="Berlin A."/>
            <person name="Chapman S.B."/>
            <person name="Gearin G."/>
            <person name="Goldberg J."/>
            <person name="Griggs A."/>
            <person name="Gujja S."/>
            <person name="Hansen M."/>
            <person name="Heiman D."/>
            <person name="Howarth C."/>
            <person name="Larimer J."/>
            <person name="Lui A."/>
            <person name="MacDonald P.J.P."/>
            <person name="McCowen C."/>
            <person name="Montmayeur A."/>
            <person name="Murphy C."/>
            <person name="Neiman D."/>
            <person name="Pearson M."/>
            <person name="Priest M."/>
            <person name="Roberts A."/>
            <person name="Saif S."/>
            <person name="Shea T."/>
            <person name="Sisk P."/>
            <person name="Stolte C."/>
            <person name="Sykes S."/>
            <person name="Wortman J."/>
            <person name="Nusbaum C."/>
            <person name="Birren B."/>
        </authorList>
    </citation>
    <scope>NUCLEOTIDE SEQUENCE [LARGE SCALE GENOMIC DNA]</scope>
    <source>
        <strain evidence="5">ATCC 50505</strain>
    </source>
</reference>
<keyword evidence="2" id="KW-0472">Membrane</keyword>
<dbReference type="InterPro" id="IPR050767">
    <property type="entry name" value="Sel1_AlgK"/>
</dbReference>
<dbReference type="RefSeq" id="XP_007604797.1">
    <property type="nucleotide sequence ID" value="XM_007604735.1"/>
</dbReference>
<evidence type="ECO:0000256" key="3">
    <source>
        <dbReference type="SAM" id="SignalP"/>
    </source>
</evidence>
<dbReference type="PANTHER" id="PTHR11102">
    <property type="entry name" value="SEL-1-LIKE PROTEIN"/>
    <property type="match status" value="1"/>
</dbReference>
<feature type="transmembrane region" description="Helical" evidence="2">
    <location>
        <begin position="466"/>
        <end position="488"/>
    </location>
</feature>
<feature type="signal peptide" evidence="3">
    <location>
        <begin position="1"/>
        <end position="17"/>
    </location>
</feature>
<protein>
    <submittedName>
        <fullName evidence="4">Uncharacterized protein</fullName>
    </submittedName>
</protein>